<dbReference type="InterPro" id="IPR036429">
    <property type="entry name" value="SpoA-like_sf"/>
</dbReference>
<evidence type="ECO:0000256" key="3">
    <source>
        <dbReference type="ARBA" id="ARBA00022475"/>
    </source>
</evidence>
<dbReference type="GO" id="GO:0006935">
    <property type="term" value="P:chemotaxis"/>
    <property type="evidence" value="ECO:0007669"/>
    <property type="project" value="UniProtKB-KW"/>
</dbReference>
<keyword evidence="4" id="KW-0145">Chemotaxis</keyword>
<evidence type="ECO:0000256" key="6">
    <source>
        <dbReference type="ARBA" id="ARBA00023136"/>
    </source>
</evidence>
<keyword evidence="9" id="KW-0282">Flagellum</keyword>
<keyword evidence="9" id="KW-0969">Cilium</keyword>
<dbReference type="InterPro" id="IPR012826">
    <property type="entry name" value="FliN"/>
</dbReference>
<dbReference type="RefSeq" id="WP_131156240.1">
    <property type="nucleotide sequence ID" value="NZ_CP036402.1"/>
</dbReference>
<comment type="subcellular location">
    <subcellularLocation>
        <location evidence="1">Cell membrane</location>
        <topology evidence="1">Peripheral membrane protein</topology>
        <orientation evidence="1">Cytoplasmic side</orientation>
    </subcellularLocation>
</comment>
<evidence type="ECO:0000256" key="5">
    <source>
        <dbReference type="ARBA" id="ARBA00022779"/>
    </source>
</evidence>
<feature type="domain" description="Flagellar motor switch protein FliN-like C-terminal" evidence="8">
    <location>
        <begin position="31"/>
        <end position="100"/>
    </location>
</feature>
<evidence type="ECO:0000256" key="4">
    <source>
        <dbReference type="ARBA" id="ARBA00022500"/>
    </source>
</evidence>
<dbReference type="SUPFAM" id="SSF101801">
    <property type="entry name" value="Surface presentation of antigens (SPOA)"/>
    <property type="match status" value="1"/>
</dbReference>
<dbReference type="EMBL" id="CP036402">
    <property type="protein sequence ID" value="QBI21247.1"/>
    <property type="molecule type" value="Genomic_DNA"/>
</dbReference>
<dbReference type="PRINTS" id="PR00956">
    <property type="entry name" value="FLGMOTORFLIN"/>
</dbReference>
<keyword evidence="3" id="KW-1003">Cell membrane</keyword>
<dbReference type="PANTHER" id="PTHR43484:SF1">
    <property type="entry name" value="FLAGELLAR MOTOR SWITCH PROTEIN FLIN"/>
    <property type="match status" value="1"/>
</dbReference>
<evidence type="ECO:0000313" key="9">
    <source>
        <dbReference type="EMBL" id="QBI21247.1"/>
    </source>
</evidence>
<dbReference type="GO" id="GO:0003774">
    <property type="term" value="F:cytoskeletal motor activity"/>
    <property type="evidence" value="ECO:0007669"/>
    <property type="project" value="InterPro"/>
</dbReference>
<dbReference type="OrthoDB" id="9773459at2"/>
<dbReference type="InterPro" id="IPR001172">
    <property type="entry name" value="FliN_T3SS_HrcQb"/>
</dbReference>
<sequence length="105" mass="10983">MSAEQTDVAPAEYPDLGAGTNAGQRRDTAMLADVNLEVTVELGRVRMRVRDLLQLSEGSVLELDRAAGAPVDVLVNGSVVARGDVVVVDDELGVRITELVGGGPQ</sequence>
<accession>A0A411YJ70</accession>
<comment type="similarity">
    <text evidence="2">Belongs to the FliN/MopA/SpaO family.</text>
</comment>
<evidence type="ECO:0000313" key="10">
    <source>
        <dbReference type="Proteomes" id="UP000291469"/>
    </source>
</evidence>
<dbReference type="GO" id="GO:0071973">
    <property type="term" value="P:bacterial-type flagellum-dependent cell motility"/>
    <property type="evidence" value="ECO:0007669"/>
    <property type="project" value="InterPro"/>
</dbReference>
<dbReference type="NCBIfam" id="TIGR02480">
    <property type="entry name" value="fliN"/>
    <property type="match status" value="1"/>
</dbReference>
<organism evidence="9 10">
    <name type="scientific">Egibacter rhizosphaerae</name>
    <dbReference type="NCBI Taxonomy" id="1670831"/>
    <lineage>
        <taxon>Bacteria</taxon>
        <taxon>Bacillati</taxon>
        <taxon>Actinomycetota</taxon>
        <taxon>Nitriliruptoria</taxon>
        <taxon>Egibacterales</taxon>
        <taxon>Egibacteraceae</taxon>
        <taxon>Egibacter</taxon>
    </lineage>
</organism>
<reference evidence="9 10" key="1">
    <citation type="submission" date="2019-01" db="EMBL/GenBank/DDBJ databases">
        <title>Egibacter rhizosphaerae EGI 80759T.</title>
        <authorList>
            <person name="Chen D.-D."/>
            <person name="Tian Y."/>
            <person name="Jiao J.-Y."/>
            <person name="Zhang X.-T."/>
            <person name="Zhang Y.-G."/>
            <person name="Zhang Y."/>
            <person name="Xiao M."/>
            <person name="Shu W.-S."/>
            <person name="Li W.-J."/>
        </authorList>
    </citation>
    <scope>NUCLEOTIDE SEQUENCE [LARGE SCALE GENOMIC DNA]</scope>
    <source>
        <strain evidence="9 10">EGI 80759</strain>
    </source>
</reference>
<dbReference type="AlphaFoldDB" id="A0A411YJ70"/>
<evidence type="ECO:0000259" key="8">
    <source>
        <dbReference type="Pfam" id="PF01052"/>
    </source>
</evidence>
<keyword evidence="6" id="KW-0472">Membrane</keyword>
<keyword evidence="10" id="KW-1185">Reference proteome</keyword>
<protein>
    <submittedName>
        <fullName evidence="9">Flagellar motor switch protein FliN</fullName>
    </submittedName>
</protein>
<dbReference type="InterPro" id="IPR051469">
    <property type="entry name" value="FliN/MopA/SpaO"/>
</dbReference>
<proteinExistence type="inferred from homology"/>
<dbReference type="GO" id="GO:0009425">
    <property type="term" value="C:bacterial-type flagellum basal body"/>
    <property type="evidence" value="ECO:0007669"/>
    <property type="project" value="InterPro"/>
</dbReference>
<gene>
    <name evidence="9" type="primary">fliN</name>
    <name evidence="9" type="ORF">ER308_17835</name>
</gene>
<dbReference type="Gene3D" id="2.30.330.10">
    <property type="entry name" value="SpoA-like"/>
    <property type="match status" value="1"/>
</dbReference>
<feature type="region of interest" description="Disordered" evidence="7">
    <location>
        <begin position="1"/>
        <end position="24"/>
    </location>
</feature>
<evidence type="ECO:0000256" key="2">
    <source>
        <dbReference type="ARBA" id="ARBA00009226"/>
    </source>
</evidence>
<dbReference type="Proteomes" id="UP000291469">
    <property type="component" value="Chromosome"/>
</dbReference>
<dbReference type="PANTHER" id="PTHR43484">
    <property type="match status" value="1"/>
</dbReference>
<keyword evidence="9" id="KW-0966">Cell projection</keyword>
<dbReference type="InterPro" id="IPR001543">
    <property type="entry name" value="FliN-like_C"/>
</dbReference>
<keyword evidence="5" id="KW-0283">Flagellar rotation</keyword>
<dbReference type="KEGG" id="erz:ER308_17835"/>
<evidence type="ECO:0000256" key="1">
    <source>
        <dbReference type="ARBA" id="ARBA00004413"/>
    </source>
</evidence>
<dbReference type="GO" id="GO:0005886">
    <property type="term" value="C:plasma membrane"/>
    <property type="evidence" value="ECO:0007669"/>
    <property type="project" value="UniProtKB-SubCell"/>
</dbReference>
<name>A0A411YJ70_9ACTN</name>
<dbReference type="Pfam" id="PF01052">
    <property type="entry name" value="FliMN_C"/>
    <property type="match status" value="1"/>
</dbReference>
<evidence type="ECO:0000256" key="7">
    <source>
        <dbReference type="SAM" id="MobiDB-lite"/>
    </source>
</evidence>